<dbReference type="EMBL" id="JH687405">
    <property type="protein sequence ID" value="EIM79383.1"/>
    <property type="molecule type" value="Genomic_DNA"/>
</dbReference>
<proteinExistence type="predicted"/>
<dbReference type="Proteomes" id="UP000053927">
    <property type="component" value="Unassembled WGS sequence"/>
</dbReference>
<dbReference type="Pfam" id="PF18759">
    <property type="entry name" value="Plavaka"/>
    <property type="match status" value="1"/>
</dbReference>
<dbReference type="GeneID" id="18804552"/>
<dbReference type="OMA" id="DEWEFAY"/>
<name>R7RX42_STEHR</name>
<evidence type="ECO:0000313" key="2">
    <source>
        <dbReference type="Proteomes" id="UP000053927"/>
    </source>
</evidence>
<evidence type="ECO:0000313" key="1">
    <source>
        <dbReference type="EMBL" id="EIM79383.1"/>
    </source>
</evidence>
<keyword evidence="2" id="KW-1185">Reference proteome</keyword>
<protein>
    <submittedName>
        <fullName evidence="1">Uncharacterized protein</fullName>
    </submittedName>
</protein>
<gene>
    <name evidence="1" type="ORF">STEHIDRAFT_36669</name>
</gene>
<dbReference type="KEGG" id="shs:STEHIDRAFT_36669"/>
<feature type="non-terminal residue" evidence="1">
    <location>
        <position position="109"/>
    </location>
</feature>
<accession>R7RX42</accession>
<feature type="non-terminal residue" evidence="1">
    <location>
        <position position="1"/>
    </location>
</feature>
<organism evidence="1 2">
    <name type="scientific">Stereum hirsutum (strain FP-91666)</name>
    <name type="common">White-rot fungus</name>
    <dbReference type="NCBI Taxonomy" id="721885"/>
    <lineage>
        <taxon>Eukaryota</taxon>
        <taxon>Fungi</taxon>
        <taxon>Dikarya</taxon>
        <taxon>Basidiomycota</taxon>
        <taxon>Agaricomycotina</taxon>
        <taxon>Agaricomycetes</taxon>
        <taxon>Russulales</taxon>
        <taxon>Stereaceae</taxon>
        <taxon>Stereum</taxon>
    </lineage>
</organism>
<dbReference type="AlphaFoldDB" id="R7RX42"/>
<dbReference type="RefSeq" id="XP_007311472.1">
    <property type="nucleotide sequence ID" value="XM_007311410.1"/>
</dbReference>
<sequence length="109" mass="12282">WAPFASKRDWCIAKWAIEEGIGNGKLDRLLEIEGVVESLGLSFRNAAGLHKHVDSMPSEAPWSTRDIVFSDQPNDHYTVQYRDVIDGVKALLGDPSLADKLVYRPKRVF</sequence>
<dbReference type="OrthoDB" id="2688393at2759"/>
<dbReference type="InterPro" id="IPR041078">
    <property type="entry name" value="Plavaka"/>
</dbReference>
<reference evidence="2" key="1">
    <citation type="journal article" date="2012" name="Science">
        <title>The Paleozoic origin of enzymatic lignin decomposition reconstructed from 31 fungal genomes.</title>
        <authorList>
            <person name="Floudas D."/>
            <person name="Binder M."/>
            <person name="Riley R."/>
            <person name="Barry K."/>
            <person name="Blanchette R.A."/>
            <person name="Henrissat B."/>
            <person name="Martinez A.T."/>
            <person name="Otillar R."/>
            <person name="Spatafora J.W."/>
            <person name="Yadav J.S."/>
            <person name="Aerts A."/>
            <person name="Benoit I."/>
            <person name="Boyd A."/>
            <person name="Carlson A."/>
            <person name="Copeland A."/>
            <person name="Coutinho P.M."/>
            <person name="de Vries R.P."/>
            <person name="Ferreira P."/>
            <person name="Findley K."/>
            <person name="Foster B."/>
            <person name="Gaskell J."/>
            <person name="Glotzer D."/>
            <person name="Gorecki P."/>
            <person name="Heitman J."/>
            <person name="Hesse C."/>
            <person name="Hori C."/>
            <person name="Igarashi K."/>
            <person name="Jurgens J.A."/>
            <person name="Kallen N."/>
            <person name="Kersten P."/>
            <person name="Kohler A."/>
            <person name="Kuees U."/>
            <person name="Kumar T.K.A."/>
            <person name="Kuo A."/>
            <person name="LaButti K."/>
            <person name="Larrondo L.F."/>
            <person name="Lindquist E."/>
            <person name="Ling A."/>
            <person name="Lombard V."/>
            <person name="Lucas S."/>
            <person name="Lundell T."/>
            <person name="Martin R."/>
            <person name="McLaughlin D.J."/>
            <person name="Morgenstern I."/>
            <person name="Morin E."/>
            <person name="Murat C."/>
            <person name="Nagy L.G."/>
            <person name="Nolan M."/>
            <person name="Ohm R.A."/>
            <person name="Patyshakuliyeva A."/>
            <person name="Rokas A."/>
            <person name="Ruiz-Duenas F.J."/>
            <person name="Sabat G."/>
            <person name="Salamov A."/>
            <person name="Samejima M."/>
            <person name="Schmutz J."/>
            <person name="Slot J.C."/>
            <person name="St John F."/>
            <person name="Stenlid J."/>
            <person name="Sun H."/>
            <person name="Sun S."/>
            <person name="Syed K."/>
            <person name="Tsang A."/>
            <person name="Wiebenga A."/>
            <person name="Young D."/>
            <person name="Pisabarro A."/>
            <person name="Eastwood D.C."/>
            <person name="Martin F."/>
            <person name="Cullen D."/>
            <person name="Grigoriev I.V."/>
            <person name="Hibbett D.S."/>
        </authorList>
    </citation>
    <scope>NUCLEOTIDE SEQUENCE [LARGE SCALE GENOMIC DNA]</scope>
    <source>
        <strain evidence="2">FP-91666</strain>
    </source>
</reference>
<dbReference type="eggNOG" id="ENOG502R100">
    <property type="taxonomic scope" value="Eukaryota"/>
</dbReference>